<dbReference type="RefSeq" id="WP_150950787.1">
    <property type="nucleotide sequence ID" value="NZ_VZRB01000015.1"/>
</dbReference>
<dbReference type="Proteomes" id="UP000442707">
    <property type="component" value="Unassembled WGS sequence"/>
</dbReference>
<evidence type="ECO:0008006" key="3">
    <source>
        <dbReference type="Google" id="ProtNLM"/>
    </source>
</evidence>
<reference evidence="1 2" key="1">
    <citation type="submission" date="2019-09" db="EMBL/GenBank/DDBJ databases">
        <title>Screening of Novel Bioactive Compounds from Soil-Associated.</title>
        <authorList>
            <person name="Zhao S."/>
        </authorList>
    </citation>
    <scope>NUCLEOTIDE SEQUENCE [LARGE SCALE GENOMIC DNA]</scope>
    <source>
        <strain evidence="1 2">HIT-DPA4</strain>
    </source>
</reference>
<proteinExistence type="predicted"/>
<accession>A0A6H9UYW0</accession>
<organism evidence="1 2">
    <name type="scientific">Streptomyces luteolifulvus</name>
    <dbReference type="NCBI Taxonomy" id="2615112"/>
    <lineage>
        <taxon>Bacteria</taxon>
        <taxon>Bacillati</taxon>
        <taxon>Actinomycetota</taxon>
        <taxon>Actinomycetes</taxon>
        <taxon>Kitasatosporales</taxon>
        <taxon>Streptomycetaceae</taxon>
        <taxon>Streptomyces</taxon>
    </lineage>
</organism>
<evidence type="ECO:0000313" key="1">
    <source>
        <dbReference type="EMBL" id="KAB1144469.1"/>
    </source>
</evidence>
<sequence length="109" mass="11819">MTTHVDHPEAQSGAAQIYQLRDLADRPVEVMKEITESGMPALITLRGRMLAVITPFAEGDLESALVSSALKAGATEGLEARDRSLKSTEEMALKLGIDLPAYKDRDISH</sequence>
<name>A0A6H9UYW0_9ACTN</name>
<dbReference type="AlphaFoldDB" id="A0A6H9UYW0"/>
<keyword evidence="2" id="KW-1185">Reference proteome</keyword>
<dbReference type="EMBL" id="VZRB01000015">
    <property type="protein sequence ID" value="KAB1144469.1"/>
    <property type="molecule type" value="Genomic_DNA"/>
</dbReference>
<comment type="caution">
    <text evidence="1">The sequence shown here is derived from an EMBL/GenBank/DDBJ whole genome shotgun (WGS) entry which is preliminary data.</text>
</comment>
<evidence type="ECO:0000313" key="2">
    <source>
        <dbReference type="Proteomes" id="UP000442707"/>
    </source>
</evidence>
<protein>
    <recommendedName>
        <fullName evidence="3">Prevent-host-death family protein</fullName>
    </recommendedName>
</protein>
<gene>
    <name evidence="1" type="ORF">F7R91_21890</name>
</gene>